<sequence>MASTFMSGFHLHGAAEGTTQSLLTNTNFPRDTFTILNRSLNVKLKKTVCCPTCYTLFFPPNLPSVCPYCETSRSKPCGTQVFAVKKLFVGRSHQGNFQPQQFQLKRGQAPLIEKPLCTFVWLELSNWLLWFLSILGIKSSIEDWCKKQGTAWKKLSIMNNKPNLSNKQQLVFSLFVDWDHTHEFMNLPPTMRRKIQYNFLAGINPGPSAPKMTTITHLIKPLVNELVAVNNKFTVLTNWYPGGQPVQVKLLPLIGNMGATHKVAGTTLLNSKRATTTWGKLTQDIKQLAYYGNPQRPGRYPTRNWCPLFRTQLDGITQSCHACCTWYDAQLDGRGAYVPLPRASGVQNPFIQRKTAQGRGSSSQCKAASIGCSRCRSGHDNYKLNQGSLGGLFSEREMDYFCGALKNMVLPLIASKWYILFVYVIPLIVSEIFKISFLIRCTHIVNTQQIRDTHGDCFKSSYESYNQSSVKILRFEGQLQSSLCTTCAGAAGAVGTNGWSCGMVRRAMYLEVTQHGNKQTASNFFRFRGWKSRILLG</sequence>
<keyword evidence="1" id="KW-0472">Membrane</keyword>
<gene>
    <name evidence="2" type="ORF">VP01_1816g3</name>
</gene>
<feature type="transmembrane region" description="Helical" evidence="1">
    <location>
        <begin position="417"/>
        <end position="439"/>
    </location>
</feature>
<dbReference type="Proteomes" id="UP000037035">
    <property type="component" value="Unassembled WGS sequence"/>
</dbReference>
<evidence type="ECO:0000313" key="2">
    <source>
        <dbReference type="EMBL" id="KNZ59018.1"/>
    </source>
</evidence>
<evidence type="ECO:0000256" key="1">
    <source>
        <dbReference type="SAM" id="Phobius"/>
    </source>
</evidence>
<dbReference type="VEuPathDB" id="FungiDB:VP01_1816g3"/>
<comment type="caution">
    <text evidence="2">The sequence shown here is derived from an EMBL/GenBank/DDBJ whole genome shotgun (WGS) entry which is preliminary data.</text>
</comment>
<protein>
    <submittedName>
        <fullName evidence="2">Uncharacterized protein</fullName>
    </submittedName>
</protein>
<keyword evidence="3" id="KW-1185">Reference proteome</keyword>
<evidence type="ECO:0000313" key="3">
    <source>
        <dbReference type="Proteomes" id="UP000037035"/>
    </source>
</evidence>
<dbReference type="EMBL" id="LAVV01006633">
    <property type="protein sequence ID" value="KNZ59018.1"/>
    <property type="molecule type" value="Genomic_DNA"/>
</dbReference>
<dbReference type="OrthoDB" id="3039677at2759"/>
<keyword evidence="1" id="KW-1133">Transmembrane helix</keyword>
<dbReference type="STRING" id="27349.A0A0L6VE35"/>
<organism evidence="2 3">
    <name type="scientific">Puccinia sorghi</name>
    <dbReference type="NCBI Taxonomy" id="27349"/>
    <lineage>
        <taxon>Eukaryota</taxon>
        <taxon>Fungi</taxon>
        <taxon>Dikarya</taxon>
        <taxon>Basidiomycota</taxon>
        <taxon>Pucciniomycotina</taxon>
        <taxon>Pucciniomycetes</taxon>
        <taxon>Pucciniales</taxon>
        <taxon>Pucciniaceae</taxon>
        <taxon>Puccinia</taxon>
    </lineage>
</organism>
<keyword evidence="1" id="KW-0812">Transmembrane</keyword>
<dbReference type="AlphaFoldDB" id="A0A0L6VE35"/>
<reference evidence="2 3" key="1">
    <citation type="submission" date="2015-08" db="EMBL/GenBank/DDBJ databases">
        <title>Next Generation Sequencing and Analysis of the Genome of Puccinia sorghi L Schw, the Causal Agent of Maize Common Rust.</title>
        <authorList>
            <person name="Rochi L."/>
            <person name="Burguener G."/>
            <person name="Darino M."/>
            <person name="Turjanski A."/>
            <person name="Kreff E."/>
            <person name="Dieguez M.J."/>
            <person name="Sacco F."/>
        </authorList>
    </citation>
    <scope>NUCLEOTIDE SEQUENCE [LARGE SCALE GENOMIC DNA]</scope>
    <source>
        <strain evidence="2 3">RO10H11247</strain>
    </source>
</reference>
<accession>A0A0L6VE35</accession>
<name>A0A0L6VE35_9BASI</name>
<proteinExistence type="predicted"/>